<dbReference type="EMBL" id="JAQQBS010000001">
    <property type="protein sequence ID" value="KAK0177364.1"/>
    <property type="molecule type" value="Genomic_DNA"/>
</dbReference>
<gene>
    <name evidence="5" type="ORF">PV328_001426</name>
</gene>
<dbReference type="SUPFAM" id="SSF55120">
    <property type="entry name" value="Pseudouridine synthase"/>
    <property type="match status" value="1"/>
</dbReference>
<reference evidence="5" key="2">
    <citation type="submission" date="2023-03" db="EMBL/GenBank/DDBJ databases">
        <authorList>
            <person name="Inwood S.N."/>
            <person name="Skelly J.G."/>
            <person name="Guhlin J."/>
            <person name="Harrop T.W.R."/>
            <person name="Goldson S.G."/>
            <person name="Dearden P.K."/>
        </authorList>
    </citation>
    <scope>NUCLEOTIDE SEQUENCE</scope>
    <source>
        <strain evidence="5">Irish</strain>
        <tissue evidence="5">Whole body</tissue>
    </source>
</reference>
<dbReference type="InterPro" id="IPR001406">
    <property type="entry name" value="PsdUridine_synth_TruA"/>
</dbReference>
<protein>
    <recommendedName>
        <fullName evidence="4">Pseudouridine synthase I TruA alpha/beta domain-containing protein</fullName>
    </recommendedName>
</protein>
<evidence type="ECO:0000256" key="1">
    <source>
        <dbReference type="ARBA" id="ARBA00009375"/>
    </source>
</evidence>
<dbReference type="Gene3D" id="3.30.70.660">
    <property type="entry name" value="Pseudouridine synthase I, catalytic domain, C-terminal subdomain"/>
    <property type="match status" value="1"/>
</dbReference>
<sequence>MEEISIEKKRINKNSSSKNALELLDKNDLIDKILQLEAHINQLKNIIKKSETGDQQKTKRKKSDRPFDFANCQKRHILLKFYYLGWNYHGFVEQEDTINTVEHYIFEALKRSCLIENRETSNYHRCGRTDKGVSAFSQVISLNVRSKLIAENQENINEELSYCKILNKILPRDIKCTAWAPVNDDYSARFDCKRRMYKYFFPRGNLSIDNMNTAAQYLIGHHDFRNICKMDVANGVTTFERTIDDAKVICLKENSQEQSGYDMCQLIIQSRAFLWHQIRCIMSILLLVGKRKEKPEIFLDLFDIDKCPSRPQYNLAHELPLNLYHCEYDDAKWIHDEEDTIMVIKTLQEDWTFNAIKAEMMKNMIDDLENNLSSDDLNNYQANCLIQGVQSKVYQPLMKRLTCASLENRIKHLTKKRKIDIKTQSD</sequence>
<dbReference type="GO" id="GO:0005634">
    <property type="term" value="C:nucleus"/>
    <property type="evidence" value="ECO:0007669"/>
    <property type="project" value="TreeGrafter"/>
</dbReference>
<keyword evidence="6" id="KW-1185">Reference proteome</keyword>
<dbReference type="Proteomes" id="UP001168990">
    <property type="component" value="Unassembled WGS sequence"/>
</dbReference>
<evidence type="ECO:0000313" key="5">
    <source>
        <dbReference type="EMBL" id="KAK0177364.1"/>
    </source>
</evidence>
<name>A0AA39FY32_9HYME</name>
<dbReference type="InterPro" id="IPR020103">
    <property type="entry name" value="PsdUridine_synth_cat_dom_sf"/>
</dbReference>
<dbReference type="NCBIfam" id="TIGR00071">
    <property type="entry name" value="hisT_truA"/>
    <property type="match status" value="1"/>
</dbReference>
<evidence type="ECO:0000259" key="4">
    <source>
        <dbReference type="Pfam" id="PF01416"/>
    </source>
</evidence>
<dbReference type="AlphaFoldDB" id="A0AA39FY32"/>
<dbReference type="Pfam" id="PF01416">
    <property type="entry name" value="PseudoU_synth_1"/>
    <property type="match status" value="1"/>
</dbReference>
<evidence type="ECO:0000256" key="3">
    <source>
        <dbReference type="ARBA" id="ARBA00023235"/>
    </source>
</evidence>
<organism evidence="5 6">
    <name type="scientific">Microctonus aethiopoides</name>
    <dbReference type="NCBI Taxonomy" id="144406"/>
    <lineage>
        <taxon>Eukaryota</taxon>
        <taxon>Metazoa</taxon>
        <taxon>Ecdysozoa</taxon>
        <taxon>Arthropoda</taxon>
        <taxon>Hexapoda</taxon>
        <taxon>Insecta</taxon>
        <taxon>Pterygota</taxon>
        <taxon>Neoptera</taxon>
        <taxon>Endopterygota</taxon>
        <taxon>Hymenoptera</taxon>
        <taxon>Apocrita</taxon>
        <taxon>Ichneumonoidea</taxon>
        <taxon>Braconidae</taxon>
        <taxon>Euphorinae</taxon>
        <taxon>Microctonus</taxon>
    </lineage>
</organism>
<dbReference type="InterPro" id="IPR020094">
    <property type="entry name" value="TruA/RsuA/RluB/E/F_N"/>
</dbReference>
<keyword evidence="3" id="KW-0413">Isomerase</keyword>
<proteinExistence type="inferred from homology"/>
<dbReference type="InterPro" id="IPR020097">
    <property type="entry name" value="PsdUridine_synth_TruA_a/b_dom"/>
</dbReference>
<dbReference type="InterPro" id="IPR020095">
    <property type="entry name" value="PsdUridine_synth_TruA_C"/>
</dbReference>
<evidence type="ECO:0000256" key="2">
    <source>
        <dbReference type="ARBA" id="ARBA00022694"/>
    </source>
</evidence>
<feature type="domain" description="Pseudouridine synthase I TruA alpha/beta" evidence="4">
    <location>
        <begin position="214"/>
        <end position="329"/>
    </location>
</feature>
<dbReference type="GO" id="GO:0009982">
    <property type="term" value="F:pseudouridine synthase activity"/>
    <property type="evidence" value="ECO:0007669"/>
    <property type="project" value="InterPro"/>
</dbReference>
<dbReference type="InterPro" id="IPR041707">
    <property type="entry name" value="Pus3-like"/>
</dbReference>
<dbReference type="CDD" id="cd02569">
    <property type="entry name" value="PseudoU_synth_ScPus3"/>
    <property type="match status" value="1"/>
</dbReference>
<evidence type="ECO:0000313" key="6">
    <source>
        <dbReference type="Proteomes" id="UP001168990"/>
    </source>
</evidence>
<keyword evidence="2" id="KW-0819">tRNA processing</keyword>
<dbReference type="GO" id="GO:0005737">
    <property type="term" value="C:cytoplasm"/>
    <property type="evidence" value="ECO:0007669"/>
    <property type="project" value="TreeGrafter"/>
</dbReference>
<reference evidence="5" key="1">
    <citation type="journal article" date="2023" name="bioRxiv">
        <title>Scaffold-level genome assemblies of two parasitoid biocontrol wasps reveal the parthenogenesis mechanism and an associated novel virus.</title>
        <authorList>
            <person name="Inwood S."/>
            <person name="Skelly J."/>
            <person name="Guhlin J."/>
            <person name="Harrop T."/>
            <person name="Goldson S."/>
            <person name="Dearden P."/>
        </authorList>
    </citation>
    <scope>NUCLEOTIDE SEQUENCE</scope>
    <source>
        <strain evidence="5">Irish</strain>
        <tissue evidence="5">Whole body</tissue>
    </source>
</reference>
<dbReference type="FunFam" id="3.30.70.580:FF:000007">
    <property type="entry name" value="tRNA pseudouridine synthase"/>
    <property type="match status" value="1"/>
</dbReference>
<accession>A0AA39FY32</accession>
<dbReference type="Gene3D" id="3.30.70.580">
    <property type="entry name" value="Pseudouridine synthase I, catalytic domain, N-terminal subdomain"/>
    <property type="match status" value="1"/>
</dbReference>
<dbReference type="GO" id="GO:1990481">
    <property type="term" value="P:mRNA pseudouridine synthesis"/>
    <property type="evidence" value="ECO:0007669"/>
    <property type="project" value="TreeGrafter"/>
</dbReference>
<dbReference type="PANTHER" id="PTHR11142:SF5">
    <property type="entry name" value="TRNA PSEUDOURIDINE(38_39) SYNTHASE"/>
    <property type="match status" value="1"/>
</dbReference>
<comment type="caution">
    <text evidence="5">The sequence shown here is derived from an EMBL/GenBank/DDBJ whole genome shotgun (WGS) entry which is preliminary data.</text>
</comment>
<dbReference type="HAMAP" id="MF_00171">
    <property type="entry name" value="TruA"/>
    <property type="match status" value="1"/>
</dbReference>
<comment type="similarity">
    <text evidence="1">Belongs to the tRNA pseudouridine synthase TruA family.</text>
</comment>
<dbReference type="PANTHER" id="PTHR11142">
    <property type="entry name" value="PSEUDOURIDYLATE SYNTHASE"/>
    <property type="match status" value="1"/>
</dbReference>
<dbReference type="GO" id="GO:0031119">
    <property type="term" value="P:tRNA pseudouridine synthesis"/>
    <property type="evidence" value="ECO:0007669"/>
    <property type="project" value="TreeGrafter"/>
</dbReference>
<dbReference type="GO" id="GO:0003723">
    <property type="term" value="F:RNA binding"/>
    <property type="evidence" value="ECO:0007669"/>
    <property type="project" value="InterPro"/>
</dbReference>